<evidence type="ECO:0000256" key="3">
    <source>
        <dbReference type="ARBA" id="ARBA00022643"/>
    </source>
</evidence>
<evidence type="ECO:0000256" key="1">
    <source>
        <dbReference type="ARBA" id="ARBA00001917"/>
    </source>
</evidence>
<dbReference type="GO" id="GO:0016646">
    <property type="term" value="F:oxidoreductase activity, acting on the CH-NH group of donors, NAD or NADP as acceptor"/>
    <property type="evidence" value="ECO:0007669"/>
    <property type="project" value="UniProtKB-ARBA"/>
</dbReference>
<dbReference type="PANTHER" id="PTHR33798:SF5">
    <property type="entry name" value="FLAVIN REDUCTASE LIKE DOMAIN-CONTAINING PROTEIN"/>
    <property type="match status" value="1"/>
</dbReference>
<protein>
    <submittedName>
        <fullName evidence="6">Flavin reductase family protein</fullName>
    </submittedName>
</protein>
<dbReference type="AlphaFoldDB" id="A0A8J6QLM4"/>
<dbReference type="RefSeq" id="WP_191145558.1">
    <property type="nucleotide sequence ID" value="NZ_JACXAF010000018.1"/>
</dbReference>
<dbReference type="InterPro" id="IPR002563">
    <property type="entry name" value="Flavin_Rdtase-like_dom"/>
</dbReference>
<accession>A0A8J6QLM4</accession>
<evidence type="ECO:0000259" key="5">
    <source>
        <dbReference type="SMART" id="SM00903"/>
    </source>
</evidence>
<dbReference type="Gene3D" id="2.30.110.10">
    <property type="entry name" value="Electron Transport, Fmn-binding Protein, Chain A"/>
    <property type="match status" value="1"/>
</dbReference>
<dbReference type="Proteomes" id="UP000638014">
    <property type="component" value="Unassembled WGS sequence"/>
</dbReference>
<evidence type="ECO:0000256" key="4">
    <source>
        <dbReference type="ARBA" id="ARBA00038054"/>
    </source>
</evidence>
<keyword evidence="7" id="KW-1185">Reference proteome</keyword>
<comment type="caution">
    <text evidence="6">The sequence shown here is derived from an EMBL/GenBank/DDBJ whole genome shotgun (WGS) entry which is preliminary data.</text>
</comment>
<evidence type="ECO:0000313" key="7">
    <source>
        <dbReference type="Proteomes" id="UP000638014"/>
    </source>
</evidence>
<dbReference type="EMBL" id="JACXAF010000018">
    <property type="protein sequence ID" value="MBD1390492.1"/>
    <property type="molecule type" value="Genomic_DNA"/>
</dbReference>
<keyword evidence="2" id="KW-0285">Flavoprotein</keyword>
<evidence type="ECO:0000256" key="2">
    <source>
        <dbReference type="ARBA" id="ARBA00022630"/>
    </source>
</evidence>
<dbReference type="PANTHER" id="PTHR33798">
    <property type="entry name" value="FLAVOPROTEIN OXYGENASE"/>
    <property type="match status" value="1"/>
</dbReference>
<comment type="cofactor">
    <cofactor evidence="1">
        <name>FMN</name>
        <dbReference type="ChEBI" id="CHEBI:58210"/>
    </cofactor>
</comment>
<dbReference type="GO" id="GO:0010181">
    <property type="term" value="F:FMN binding"/>
    <property type="evidence" value="ECO:0007669"/>
    <property type="project" value="InterPro"/>
</dbReference>
<reference evidence="6" key="1">
    <citation type="submission" date="2020-09" db="EMBL/GenBank/DDBJ databases">
        <title>A novel bacterium of genus Neiella, isolated from South China Sea.</title>
        <authorList>
            <person name="Huang H."/>
            <person name="Mo K."/>
            <person name="Hu Y."/>
        </authorList>
    </citation>
    <scope>NUCLEOTIDE SEQUENCE</scope>
    <source>
        <strain evidence="6">HB171785</strain>
    </source>
</reference>
<dbReference type="InterPro" id="IPR012349">
    <property type="entry name" value="Split_barrel_FMN-bd"/>
</dbReference>
<keyword evidence="3" id="KW-0288">FMN</keyword>
<name>A0A8J6QLM4_9GAMM</name>
<proteinExistence type="inferred from homology"/>
<organism evidence="6 7">
    <name type="scientific">Neiella litorisoli</name>
    <dbReference type="NCBI Taxonomy" id="2771431"/>
    <lineage>
        <taxon>Bacteria</taxon>
        <taxon>Pseudomonadati</taxon>
        <taxon>Pseudomonadota</taxon>
        <taxon>Gammaproteobacteria</taxon>
        <taxon>Alteromonadales</taxon>
        <taxon>Echinimonadaceae</taxon>
        <taxon>Neiella</taxon>
    </lineage>
</organism>
<sequence length="203" mass="22146">MNIAFDELSANQIYHLMTQTIIPRPVAWVLTQSKQQILNLAPFSYFTPLSSSPPLMMISVGKKPNGDKKDTVVNAMESNKLVVHIASVGSSEAMTATAATLEHDQSEIDANNLELSTFEGFDLPRLSEAKVAFGCELVDTIEIGDTPQTLLIMQVKLVHIDNELIDITDGKAKVYADQLDPISRLGLGEYAGLTAPFTVSRPK</sequence>
<dbReference type="SUPFAM" id="SSF50475">
    <property type="entry name" value="FMN-binding split barrel"/>
    <property type="match status" value="1"/>
</dbReference>
<gene>
    <name evidence="6" type="ORF">IC617_13710</name>
</gene>
<dbReference type="SMART" id="SM00903">
    <property type="entry name" value="Flavin_Reduct"/>
    <property type="match status" value="1"/>
</dbReference>
<evidence type="ECO:0000313" key="6">
    <source>
        <dbReference type="EMBL" id="MBD1390492.1"/>
    </source>
</evidence>
<feature type="domain" description="Flavin reductase like" evidence="5">
    <location>
        <begin position="19"/>
        <end position="168"/>
    </location>
</feature>
<comment type="similarity">
    <text evidence="4">Belongs to the flavoredoxin family.</text>
</comment>
<dbReference type="Pfam" id="PF01613">
    <property type="entry name" value="Flavin_Reduct"/>
    <property type="match status" value="1"/>
</dbReference>